<dbReference type="EMBL" id="BAABLV010000043">
    <property type="protein sequence ID" value="GAA4907766.1"/>
    <property type="molecule type" value="Genomic_DNA"/>
</dbReference>
<evidence type="ECO:0008006" key="3">
    <source>
        <dbReference type="Google" id="ProtNLM"/>
    </source>
</evidence>
<evidence type="ECO:0000313" key="1">
    <source>
        <dbReference type="EMBL" id="GAA4907766.1"/>
    </source>
</evidence>
<keyword evidence="2" id="KW-1185">Reference proteome</keyword>
<evidence type="ECO:0000313" key="2">
    <source>
        <dbReference type="Proteomes" id="UP001501521"/>
    </source>
</evidence>
<comment type="caution">
    <text evidence="1">The sequence shown here is derived from an EMBL/GenBank/DDBJ whole genome shotgun (WGS) entry which is preliminary data.</text>
</comment>
<sequence>MPGWVKPALAGGVGVLLLAGGLIGAVLGSGAGPDDEGPAAPETSTPAFPLDAPLVVDDLVRGQVSESSGPSAGQRIVQADYTDGEDTVVFILSWPEPDVAEFVLNAGIEAAAETEARSGRFCGISEDTGESACGEVIDEVGVLLVSVSEQSETAIGETLDRFKEEIGQ</sequence>
<reference evidence="2" key="1">
    <citation type="journal article" date="2019" name="Int. J. Syst. Evol. Microbiol.">
        <title>The Global Catalogue of Microorganisms (GCM) 10K type strain sequencing project: providing services to taxonomists for standard genome sequencing and annotation.</title>
        <authorList>
            <consortium name="The Broad Institute Genomics Platform"/>
            <consortium name="The Broad Institute Genome Sequencing Center for Infectious Disease"/>
            <person name="Wu L."/>
            <person name="Ma J."/>
        </authorList>
    </citation>
    <scope>NUCLEOTIDE SEQUENCE [LARGE SCALE GENOMIC DNA]</scope>
    <source>
        <strain evidence="2">JCM 19125</strain>
    </source>
</reference>
<dbReference type="Proteomes" id="UP001501521">
    <property type="component" value="Unassembled WGS sequence"/>
</dbReference>
<proteinExistence type="predicted"/>
<name>A0ABP9FML1_9ACTN</name>
<organism evidence="1 2">
    <name type="scientific">Tessaracoccus lubricantis</name>
    <dbReference type="NCBI Taxonomy" id="545543"/>
    <lineage>
        <taxon>Bacteria</taxon>
        <taxon>Bacillati</taxon>
        <taxon>Actinomycetota</taxon>
        <taxon>Actinomycetes</taxon>
        <taxon>Propionibacteriales</taxon>
        <taxon>Propionibacteriaceae</taxon>
        <taxon>Tessaracoccus</taxon>
    </lineage>
</organism>
<gene>
    <name evidence="1" type="ORF">GCM10025789_29060</name>
</gene>
<protein>
    <recommendedName>
        <fullName evidence="3">DUF4358 domain-containing protein</fullName>
    </recommendedName>
</protein>
<accession>A0ABP9FML1</accession>